<reference evidence="2" key="1">
    <citation type="submission" date="2020-02" db="EMBL/GenBank/DDBJ databases">
        <authorList>
            <person name="Meier V. D."/>
        </authorList>
    </citation>
    <scope>NUCLEOTIDE SEQUENCE</scope>
    <source>
        <strain evidence="2">AVDCRST_MAG03</strain>
    </source>
</reference>
<feature type="compositionally biased region" description="Basic residues" evidence="1">
    <location>
        <begin position="205"/>
        <end position="217"/>
    </location>
</feature>
<dbReference type="AlphaFoldDB" id="A0A6J4QC71"/>
<dbReference type="EMBL" id="CADCUT010000212">
    <property type="protein sequence ID" value="CAA9436117.1"/>
    <property type="molecule type" value="Genomic_DNA"/>
</dbReference>
<proteinExistence type="predicted"/>
<feature type="non-terminal residue" evidence="2">
    <location>
        <position position="228"/>
    </location>
</feature>
<evidence type="ECO:0000313" key="2">
    <source>
        <dbReference type="EMBL" id="CAA9436117.1"/>
    </source>
</evidence>
<feature type="compositionally biased region" description="Basic residues" evidence="1">
    <location>
        <begin position="88"/>
        <end position="97"/>
    </location>
</feature>
<feature type="compositionally biased region" description="Low complexity" evidence="1">
    <location>
        <begin position="100"/>
        <end position="117"/>
    </location>
</feature>
<feature type="compositionally biased region" description="Basic and acidic residues" evidence="1">
    <location>
        <begin position="74"/>
        <end position="87"/>
    </location>
</feature>
<accession>A0A6J4QC71</accession>
<feature type="compositionally biased region" description="Gly residues" evidence="1">
    <location>
        <begin position="16"/>
        <end position="25"/>
    </location>
</feature>
<sequence>EAHPDSRGRGDDGRDGGPGPAPGGLRGRDGRRRGLGVLAGHRRLVRPHHPRLDAPGPQRRPDPARPPGRGRGHAGPDADGPRPDRRPGRGARRRGRRLPAQALCAARVAGAGAGAHAAGRRGAGGDDRQGRRPLPGPGPPRRASGGRADRADRQGVRAPAPSHGSPRPGLYPLGPPRHRLGDAGRGPDQRDRDVRLLPAKEARPARRALAHPHRQGRGLRVPGRARGL</sequence>
<feature type="compositionally biased region" description="Basic and acidic residues" evidence="1">
    <location>
        <begin position="1"/>
        <end position="15"/>
    </location>
</feature>
<organism evidence="2">
    <name type="scientific">uncultured Rubrobacteraceae bacterium</name>
    <dbReference type="NCBI Taxonomy" id="349277"/>
    <lineage>
        <taxon>Bacteria</taxon>
        <taxon>Bacillati</taxon>
        <taxon>Actinomycetota</taxon>
        <taxon>Rubrobacteria</taxon>
        <taxon>Rubrobacterales</taxon>
        <taxon>Rubrobacteraceae</taxon>
        <taxon>environmental samples</taxon>
    </lineage>
</organism>
<protein>
    <submittedName>
        <fullName evidence="2">Uncharacterized protein</fullName>
    </submittedName>
</protein>
<feature type="compositionally biased region" description="Basic and acidic residues" evidence="1">
    <location>
        <begin position="179"/>
        <end position="204"/>
    </location>
</feature>
<feature type="region of interest" description="Disordered" evidence="1">
    <location>
        <begin position="1"/>
        <end position="228"/>
    </location>
</feature>
<gene>
    <name evidence="2" type="ORF">AVDCRST_MAG03-3614</name>
</gene>
<name>A0A6J4QC71_9ACTN</name>
<feature type="non-terminal residue" evidence="2">
    <location>
        <position position="1"/>
    </location>
</feature>
<evidence type="ECO:0000256" key="1">
    <source>
        <dbReference type="SAM" id="MobiDB-lite"/>
    </source>
</evidence>
<feature type="compositionally biased region" description="Basic residues" evidence="1">
    <location>
        <begin position="29"/>
        <end position="49"/>
    </location>
</feature>